<feature type="compositionally biased region" description="Polar residues" evidence="1">
    <location>
        <begin position="284"/>
        <end position="298"/>
    </location>
</feature>
<organism evidence="2 3">
    <name type="scientific">Dorcoceras hygrometricum</name>
    <dbReference type="NCBI Taxonomy" id="472368"/>
    <lineage>
        <taxon>Eukaryota</taxon>
        <taxon>Viridiplantae</taxon>
        <taxon>Streptophyta</taxon>
        <taxon>Embryophyta</taxon>
        <taxon>Tracheophyta</taxon>
        <taxon>Spermatophyta</taxon>
        <taxon>Magnoliopsida</taxon>
        <taxon>eudicotyledons</taxon>
        <taxon>Gunneridae</taxon>
        <taxon>Pentapetalae</taxon>
        <taxon>asterids</taxon>
        <taxon>lamiids</taxon>
        <taxon>Lamiales</taxon>
        <taxon>Gesneriaceae</taxon>
        <taxon>Didymocarpoideae</taxon>
        <taxon>Trichosporeae</taxon>
        <taxon>Loxocarpinae</taxon>
        <taxon>Dorcoceras</taxon>
    </lineage>
</organism>
<gene>
    <name evidence="2" type="ORF">F511_25267</name>
</gene>
<accession>A0A2Z7BW12</accession>
<protein>
    <submittedName>
        <fullName evidence="2">RING/FYVE/PHD zinc finger superfamily protein isoform 1</fullName>
    </submittedName>
</protein>
<dbReference type="AlphaFoldDB" id="A0A2Z7BW12"/>
<evidence type="ECO:0000313" key="3">
    <source>
        <dbReference type="Proteomes" id="UP000250235"/>
    </source>
</evidence>
<feature type="compositionally biased region" description="Polar residues" evidence="1">
    <location>
        <begin position="253"/>
        <end position="271"/>
    </location>
</feature>
<evidence type="ECO:0000313" key="2">
    <source>
        <dbReference type="EMBL" id="KZV38584.1"/>
    </source>
</evidence>
<sequence>MHCSPADAFHSDSSAVALVVSKCCSFQLVLVLRLPRAATTSGAREAIERQFFVMPAATDHRSEGVGSVSDEAHPMLKSGRIQEQEQENENICVLRAYKCLNMDSDLVIYRTTLVRTFQVVTICRVESPRYWLYRLALITRNVIEALHDSARKVKRHRFGDDQMSSCRRDLMALKYRVLLAWFCIECENPKIQLRETHLKKKKISVWSTQLQEKPAAGMVNPAAGIVKPDAGKTSCRKVKPAAGMVNPAAGKTSCGNGQPSCRNGQPSCRNSQTRRRKVKPDAVKSNQLLDGQPSFDQR</sequence>
<evidence type="ECO:0000256" key="1">
    <source>
        <dbReference type="SAM" id="MobiDB-lite"/>
    </source>
</evidence>
<dbReference type="Proteomes" id="UP000250235">
    <property type="component" value="Unassembled WGS sequence"/>
</dbReference>
<dbReference type="EMBL" id="KV001787">
    <property type="protein sequence ID" value="KZV38584.1"/>
    <property type="molecule type" value="Genomic_DNA"/>
</dbReference>
<reference evidence="2 3" key="1">
    <citation type="journal article" date="2015" name="Proc. Natl. Acad. Sci. U.S.A.">
        <title>The resurrection genome of Boea hygrometrica: A blueprint for survival of dehydration.</title>
        <authorList>
            <person name="Xiao L."/>
            <person name="Yang G."/>
            <person name="Zhang L."/>
            <person name="Yang X."/>
            <person name="Zhao S."/>
            <person name="Ji Z."/>
            <person name="Zhou Q."/>
            <person name="Hu M."/>
            <person name="Wang Y."/>
            <person name="Chen M."/>
            <person name="Xu Y."/>
            <person name="Jin H."/>
            <person name="Xiao X."/>
            <person name="Hu G."/>
            <person name="Bao F."/>
            <person name="Hu Y."/>
            <person name="Wan P."/>
            <person name="Li L."/>
            <person name="Deng X."/>
            <person name="Kuang T."/>
            <person name="Xiang C."/>
            <person name="Zhu J.K."/>
            <person name="Oliver M.J."/>
            <person name="He Y."/>
        </authorList>
    </citation>
    <scope>NUCLEOTIDE SEQUENCE [LARGE SCALE GENOMIC DNA]</scope>
    <source>
        <strain evidence="3">cv. XS01</strain>
    </source>
</reference>
<feature type="region of interest" description="Disordered" evidence="1">
    <location>
        <begin position="250"/>
        <end position="298"/>
    </location>
</feature>
<name>A0A2Z7BW12_9LAMI</name>
<proteinExistence type="predicted"/>
<keyword evidence="3" id="KW-1185">Reference proteome</keyword>